<sequence length="406" mass="43657">MPHQALEDVLRADRGRLLAALIARTGEIQRAEDALHEAAASALVHWGRSGVPDNPAGWLLRAAWRKAIDGWRREGAAARNRAARELLAEEEAADPDPQDIADDRLRLIFTCCHPALEPKTQVALTLRTICGLTTAQIAAVFLDAEPAMGQRLSRAKAKIAAARIPYAVPGPELWPERLNAVLTVIYLIFTAGYTAGPEAGLELCGEAIHLARLVDALRPGEAETEGALALLLLTEARRPARVGPDGATVPPSDQDRGLWLPDLAVEGLGLLDRAMARRRPGPFQIKAAIAALHAAPLPTDWPQIAALYTRLLDWEPTPVVRLNRAVALAGSGALEAAAQSIDALAAELDGYQPFHAARADLRLRQGRPAESIADFDRAIALAPHPADALFLRRRRDAAMISAPNRG</sequence>
<dbReference type="KEGG" id="nsm:JO391_04480"/>
<name>A0A8G0ZXI0_9RHOB</name>
<dbReference type="InterPro" id="IPR011990">
    <property type="entry name" value="TPR-like_helical_dom_sf"/>
</dbReference>
<gene>
    <name evidence="3" type="ORF">JO391_04480</name>
</gene>
<evidence type="ECO:0000313" key="4">
    <source>
        <dbReference type="Proteomes" id="UP000826300"/>
    </source>
</evidence>
<dbReference type="GO" id="GO:0006352">
    <property type="term" value="P:DNA-templated transcription initiation"/>
    <property type="evidence" value="ECO:0007669"/>
    <property type="project" value="InterPro"/>
</dbReference>
<accession>A0A8G0ZXI0</accession>
<dbReference type="PANTHER" id="PTHR47756:SF2">
    <property type="entry name" value="BLL6612 PROTEIN"/>
    <property type="match status" value="1"/>
</dbReference>
<dbReference type="InterPro" id="IPR013249">
    <property type="entry name" value="RNA_pol_sigma70_r4_t2"/>
</dbReference>
<dbReference type="GO" id="GO:0003677">
    <property type="term" value="F:DNA binding"/>
    <property type="evidence" value="ECO:0007669"/>
    <property type="project" value="InterPro"/>
</dbReference>
<dbReference type="InterPro" id="IPR013325">
    <property type="entry name" value="RNA_pol_sigma_r2"/>
</dbReference>
<dbReference type="Pfam" id="PF20239">
    <property type="entry name" value="DUF6596"/>
    <property type="match status" value="1"/>
</dbReference>
<dbReference type="Pfam" id="PF08281">
    <property type="entry name" value="Sigma70_r4_2"/>
    <property type="match status" value="1"/>
</dbReference>
<dbReference type="EMBL" id="CP069370">
    <property type="protein sequence ID" value="QYZ70777.1"/>
    <property type="molecule type" value="Genomic_DNA"/>
</dbReference>
<dbReference type="Proteomes" id="UP000826300">
    <property type="component" value="Chromosome"/>
</dbReference>
<dbReference type="InterPro" id="IPR046531">
    <property type="entry name" value="DUF6596"/>
</dbReference>
<dbReference type="SUPFAM" id="SSF88659">
    <property type="entry name" value="Sigma3 and sigma4 domains of RNA polymerase sigma factors"/>
    <property type="match status" value="1"/>
</dbReference>
<keyword evidence="4" id="KW-1185">Reference proteome</keyword>
<evidence type="ECO:0000259" key="2">
    <source>
        <dbReference type="Pfam" id="PF20239"/>
    </source>
</evidence>
<dbReference type="AlphaFoldDB" id="A0A8G0ZXI0"/>
<dbReference type="SUPFAM" id="SSF88946">
    <property type="entry name" value="Sigma2 domain of RNA polymerase sigma factors"/>
    <property type="match status" value="1"/>
</dbReference>
<dbReference type="InterPro" id="IPR013324">
    <property type="entry name" value="RNA_pol_sigma_r3/r4-like"/>
</dbReference>
<dbReference type="RefSeq" id="WP_220662994.1">
    <property type="nucleotide sequence ID" value="NZ_CP069370.1"/>
</dbReference>
<protein>
    <submittedName>
        <fullName evidence="3">RNA polymerase</fullName>
    </submittedName>
</protein>
<reference evidence="3" key="1">
    <citation type="submission" date="2021-02" db="EMBL/GenBank/DDBJ databases">
        <title>Rhodobacter shimadae sp. nov., an aerobic anoxygenic phototrophic bacterium isolated from a hot spring.</title>
        <authorList>
            <person name="Muramatsu S."/>
            <person name="Haruta S."/>
            <person name="Hirose S."/>
            <person name="Hanada S."/>
        </authorList>
    </citation>
    <scope>NUCLEOTIDE SEQUENCE</scope>
    <source>
        <strain evidence="3">N10</strain>
    </source>
</reference>
<dbReference type="GO" id="GO:0016987">
    <property type="term" value="F:sigma factor activity"/>
    <property type="evidence" value="ECO:0007669"/>
    <property type="project" value="InterPro"/>
</dbReference>
<organism evidence="3 4">
    <name type="scientific">Neotabrizicola shimadae</name>
    <dbReference type="NCBI Taxonomy" id="2807096"/>
    <lineage>
        <taxon>Bacteria</taxon>
        <taxon>Pseudomonadati</taxon>
        <taxon>Pseudomonadota</taxon>
        <taxon>Alphaproteobacteria</taxon>
        <taxon>Rhodobacterales</taxon>
        <taxon>Paracoccaceae</taxon>
        <taxon>Neotabrizicola</taxon>
    </lineage>
</organism>
<dbReference type="SUPFAM" id="SSF48452">
    <property type="entry name" value="TPR-like"/>
    <property type="match status" value="1"/>
</dbReference>
<dbReference type="Gene3D" id="1.25.40.10">
    <property type="entry name" value="Tetratricopeptide repeat domain"/>
    <property type="match status" value="1"/>
</dbReference>
<evidence type="ECO:0000259" key="1">
    <source>
        <dbReference type="Pfam" id="PF08281"/>
    </source>
</evidence>
<evidence type="ECO:0000313" key="3">
    <source>
        <dbReference type="EMBL" id="QYZ70777.1"/>
    </source>
</evidence>
<dbReference type="PANTHER" id="PTHR47756">
    <property type="entry name" value="BLL6612 PROTEIN-RELATED"/>
    <property type="match status" value="1"/>
</dbReference>
<dbReference type="Gene3D" id="1.10.1740.10">
    <property type="match status" value="1"/>
</dbReference>
<feature type="domain" description="DUF6596" evidence="2">
    <location>
        <begin position="177"/>
        <end position="275"/>
    </location>
</feature>
<proteinExistence type="predicted"/>
<feature type="domain" description="RNA polymerase sigma factor 70 region 4 type 2" evidence="1">
    <location>
        <begin position="108"/>
        <end position="159"/>
    </location>
</feature>